<accession>A0A067PQM8</accession>
<protein>
    <submittedName>
        <fullName evidence="2">Uncharacterized protein</fullName>
    </submittedName>
</protein>
<evidence type="ECO:0000313" key="2">
    <source>
        <dbReference type="EMBL" id="KDQ57123.1"/>
    </source>
</evidence>
<feature type="region of interest" description="Disordered" evidence="1">
    <location>
        <begin position="63"/>
        <end position="106"/>
    </location>
</feature>
<feature type="compositionally biased region" description="Low complexity" evidence="1">
    <location>
        <begin position="63"/>
        <end position="97"/>
    </location>
</feature>
<sequence>MTSNEMAFSAEVSSRSPSFPRRRPTFKSKLADLPRCEAPCRKVILGYDSHCEVHSQRAEILLSIPPTTSSRSPFPSPKASPTSSPSSASSQTSLAPPVVIHSQNRR</sequence>
<name>A0A067PQM8_9AGAM</name>
<proteinExistence type="predicted"/>
<dbReference type="HOGENOM" id="CLU_2223648_0_0_1"/>
<gene>
    <name evidence="2" type="ORF">JAAARDRAFT_284649</name>
</gene>
<evidence type="ECO:0000313" key="3">
    <source>
        <dbReference type="Proteomes" id="UP000027265"/>
    </source>
</evidence>
<feature type="region of interest" description="Disordered" evidence="1">
    <location>
        <begin position="1"/>
        <end position="25"/>
    </location>
</feature>
<dbReference type="Proteomes" id="UP000027265">
    <property type="component" value="Unassembled WGS sequence"/>
</dbReference>
<dbReference type="EMBL" id="KL197720">
    <property type="protein sequence ID" value="KDQ57123.1"/>
    <property type="molecule type" value="Genomic_DNA"/>
</dbReference>
<keyword evidence="3" id="KW-1185">Reference proteome</keyword>
<dbReference type="AlphaFoldDB" id="A0A067PQM8"/>
<organism evidence="2 3">
    <name type="scientific">Jaapia argillacea MUCL 33604</name>
    <dbReference type="NCBI Taxonomy" id="933084"/>
    <lineage>
        <taxon>Eukaryota</taxon>
        <taxon>Fungi</taxon>
        <taxon>Dikarya</taxon>
        <taxon>Basidiomycota</taxon>
        <taxon>Agaricomycotina</taxon>
        <taxon>Agaricomycetes</taxon>
        <taxon>Agaricomycetidae</taxon>
        <taxon>Jaapiales</taxon>
        <taxon>Jaapiaceae</taxon>
        <taxon>Jaapia</taxon>
    </lineage>
</organism>
<dbReference type="InParanoid" id="A0A067PQM8"/>
<reference evidence="3" key="1">
    <citation type="journal article" date="2014" name="Proc. Natl. Acad. Sci. U.S.A.">
        <title>Extensive sampling of basidiomycete genomes demonstrates inadequacy of the white-rot/brown-rot paradigm for wood decay fungi.</title>
        <authorList>
            <person name="Riley R."/>
            <person name="Salamov A.A."/>
            <person name="Brown D.W."/>
            <person name="Nagy L.G."/>
            <person name="Floudas D."/>
            <person name="Held B.W."/>
            <person name="Levasseur A."/>
            <person name="Lombard V."/>
            <person name="Morin E."/>
            <person name="Otillar R."/>
            <person name="Lindquist E.A."/>
            <person name="Sun H."/>
            <person name="LaButti K.M."/>
            <person name="Schmutz J."/>
            <person name="Jabbour D."/>
            <person name="Luo H."/>
            <person name="Baker S.E."/>
            <person name="Pisabarro A.G."/>
            <person name="Walton J.D."/>
            <person name="Blanchette R.A."/>
            <person name="Henrissat B."/>
            <person name="Martin F."/>
            <person name="Cullen D."/>
            <person name="Hibbett D.S."/>
            <person name="Grigoriev I.V."/>
        </authorList>
    </citation>
    <scope>NUCLEOTIDE SEQUENCE [LARGE SCALE GENOMIC DNA]</scope>
    <source>
        <strain evidence="3">MUCL 33604</strain>
    </source>
</reference>
<evidence type="ECO:0000256" key="1">
    <source>
        <dbReference type="SAM" id="MobiDB-lite"/>
    </source>
</evidence>